<evidence type="ECO:0000313" key="2">
    <source>
        <dbReference type="EMBL" id="GLC27706.1"/>
    </source>
</evidence>
<dbReference type="Proteomes" id="UP001161325">
    <property type="component" value="Unassembled WGS sequence"/>
</dbReference>
<dbReference type="InterPro" id="IPR009078">
    <property type="entry name" value="Ferritin-like_SF"/>
</dbReference>
<dbReference type="PANTHER" id="PTHR30458:SF0">
    <property type="entry name" value="1,2-PHENYLACETYL-COA EPOXIDASE, SUBUNIT C"/>
    <property type="match status" value="1"/>
</dbReference>
<dbReference type="EMBL" id="BRXS01000006">
    <property type="protein sequence ID" value="GLC27706.1"/>
    <property type="molecule type" value="Genomic_DNA"/>
</dbReference>
<dbReference type="InterPro" id="IPR007814">
    <property type="entry name" value="PaaA_PaaC"/>
</dbReference>
<name>A0AA37QDF5_9BACT</name>
<keyword evidence="3" id="KW-1185">Reference proteome</keyword>
<proteinExistence type="predicted"/>
<dbReference type="AlphaFoldDB" id="A0AA37QDF5"/>
<dbReference type="InterPro" id="IPR011882">
    <property type="entry name" value="PaaC"/>
</dbReference>
<feature type="compositionally biased region" description="Low complexity" evidence="1">
    <location>
        <begin position="10"/>
        <end position="21"/>
    </location>
</feature>
<gene>
    <name evidence="2" type="primary">paaC</name>
    <name evidence="2" type="ORF">rosag_42190</name>
</gene>
<dbReference type="PIRSF" id="PIRSF037834">
    <property type="entry name" value="PA_CoA_Oase3"/>
    <property type="match status" value="1"/>
</dbReference>
<evidence type="ECO:0000313" key="3">
    <source>
        <dbReference type="Proteomes" id="UP001161325"/>
    </source>
</evidence>
<dbReference type="Gene3D" id="1.20.1260.10">
    <property type="match status" value="1"/>
</dbReference>
<dbReference type="GO" id="GO:0010124">
    <property type="term" value="P:phenylacetate catabolic process"/>
    <property type="evidence" value="ECO:0007669"/>
    <property type="project" value="InterPro"/>
</dbReference>
<dbReference type="Pfam" id="PF05138">
    <property type="entry name" value="PaaA_PaaC"/>
    <property type="match status" value="1"/>
</dbReference>
<reference evidence="2" key="1">
    <citation type="submission" date="2022-08" db="EMBL/GenBank/DDBJ databases">
        <title>Draft genome sequencing of Roseisolibacter agri AW1220.</title>
        <authorList>
            <person name="Tobiishi Y."/>
            <person name="Tonouchi A."/>
        </authorList>
    </citation>
    <scope>NUCLEOTIDE SEQUENCE</scope>
    <source>
        <strain evidence="2">AW1220</strain>
    </source>
</reference>
<dbReference type="NCBIfam" id="TIGR02158">
    <property type="entry name" value="PA_CoA_Oxy3"/>
    <property type="match status" value="1"/>
</dbReference>
<dbReference type="PANTHER" id="PTHR30458">
    <property type="entry name" value="PHENYLACETIC ACID DEGRADATION PROTEIN PAA"/>
    <property type="match status" value="1"/>
</dbReference>
<dbReference type="SUPFAM" id="SSF47240">
    <property type="entry name" value="Ferritin-like"/>
    <property type="match status" value="1"/>
</dbReference>
<feature type="region of interest" description="Disordered" evidence="1">
    <location>
        <begin position="1"/>
        <end position="21"/>
    </location>
</feature>
<dbReference type="InterPro" id="IPR012347">
    <property type="entry name" value="Ferritin-like"/>
</dbReference>
<organism evidence="2 3">
    <name type="scientific">Roseisolibacter agri</name>
    <dbReference type="NCBI Taxonomy" id="2014610"/>
    <lineage>
        <taxon>Bacteria</taxon>
        <taxon>Pseudomonadati</taxon>
        <taxon>Gemmatimonadota</taxon>
        <taxon>Gemmatimonadia</taxon>
        <taxon>Gemmatimonadales</taxon>
        <taxon>Gemmatimonadaceae</taxon>
        <taxon>Roseisolibacter</taxon>
    </lineage>
</organism>
<dbReference type="GO" id="GO:0005829">
    <property type="term" value="C:cytosol"/>
    <property type="evidence" value="ECO:0007669"/>
    <property type="project" value="TreeGrafter"/>
</dbReference>
<comment type="caution">
    <text evidence="2">The sequence shown here is derived from an EMBL/GenBank/DDBJ whole genome shotgun (WGS) entry which is preliminary data.</text>
</comment>
<accession>A0AA37QDF5</accession>
<sequence length="285" mass="30918">MSERVSETEPTTPVGTNGVGTAPVAAAPAQATAGIVSDPLVEYLIRHGDDRLVLGHRLSEWCGHAPILEEDIALGNIALDLLGQATSLLGLAAEQEGKGRDADALAFFREAVEFRNVQLVELPRGDFAVTLVRQFLFDAYDVLVTEALSRSAHAPLAGVMAKAHKEARYHVRHSGEWVVRLGDGTDESHRRAQRALDDLWRFTSEPFLMDDVDRAMLAAGIGADLDALRPRWEASVREVMTEAGLQIPGGAFVARGGRTGRHTEHLGHMLAEMQIVARSHPGATW</sequence>
<protein>
    <submittedName>
        <fullName evidence="2">Phenylacetic acid degradation protein</fullName>
    </submittedName>
</protein>
<dbReference type="FunFam" id="1.20.1260.10:FF:000012">
    <property type="entry name" value="1,2-phenylacetyl-CoA epoxidase, subunit C"/>
    <property type="match status" value="1"/>
</dbReference>
<evidence type="ECO:0000256" key="1">
    <source>
        <dbReference type="SAM" id="MobiDB-lite"/>
    </source>
</evidence>
<dbReference type="InterPro" id="IPR052703">
    <property type="entry name" value="Aromatic_CoA_ox/epox"/>
</dbReference>